<evidence type="ECO:0000259" key="1">
    <source>
        <dbReference type="Pfam" id="PF11790"/>
    </source>
</evidence>
<name>M2R9Q9_CERS8</name>
<dbReference type="InterPro" id="IPR017853">
    <property type="entry name" value="GH"/>
</dbReference>
<dbReference type="OrthoDB" id="43654at2759"/>
<sequence>MRQFEITGKVQWYYTWSPNSISSDLEFVPMLWGNTQVSDWQNTINSTISSQHVTHALGFNEPEQSEQSNLSPDDGASLWKQYIEPLKAQNITLCSPAPSSAPAGKQWLLDWMDACGSGCTVDVIALHWYDINSTAFMEYLEAFHETFQRDIWVTEWACQNFNQAAEQCSAQDIVNFMNATQEFMDQTPWVERYAWFGAMENLQGVNQEDALMDSSGTINTLGEQYIGAVAPNISANYTPGVVHGGKGVPFQQGSGAMSLRANSWMVLLAIVLGILLP</sequence>
<dbReference type="HOGENOM" id="CLU_040908_6_0_1"/>
<organism evidence="2 3">
    <name type="scientific">Ceriporiopsis subvermispora (strain B)</name>
    <name type="common">White-rot fungus</name>
    <name type="synonym">Gelatoporia subvermispora</name>
    <dbReference type="NCBI Taxonomy" id="914234"/>
    <lineage>
        <taxon>Eukaryota</taxon>
        <taxon>Fungi</taxon>
        <taxon>Dikarya</taxon>
        <taxon>Basidiomycota</taxon>
        <taxon>Agaricomycotina</taxon>
        <taxon>Agaricomycetes</taxon>
        <taxon>Polyporales</taxon>
        <taxon>Gelatoporiaceae</taxon>
        <taxon>Gelatoporia</taxon>
    </lineage>
</organism>
<dbReference type="Proteomes" id="UP000016930">
    <property type="component" value="Unassembled WGS sequence"/>
</dbReference>
<accession>M2R9Q9</accession>
<evidence type="ECO:0000313" key="2">
    <source>
        <dbReference type="EMBL" id="EMD41160.1"/>
    </source>
</evidence>
<dbReference type="GO" id="GO:0071966">
    <property type="term" value="P:fungal-type cell wall polysaccharide metabolic process"/>
    <property type="evidence" value="ECO:0007669"/>
    <property type="project" value="TreeGrafter"/>
</dbReference>
<feature type="domain" description="Asl1-like glycosyl hydrolase catalytic" evidence="1">
    <location>
        <begin position="6"/>
        <end position="225"/>
    </location>
</feature>
<dbReference type="EMBL" id="KB445792">
    <property type="protein sequence ID" value="EMD41160.1"/>
    <property type="molecule type" value="Genomic_DNA"/>
</dbReference>
<dbReference type="STRING" id="914234.M2R9Q9"/>
<reference evidence="2 3" key="1">
    <citation type="journal article" date="2012" name="Proc. Natl. Acad. Sci. U.S.A.">
        <title>Comparative genomics of Ceriporiopsis subvermispora and Phanerochaete chrysosporium provide insight into selective ligninolysis.</title>
        <authorList>
            <person name="Fernandez-Fueyo E."/>
            <person name="Ruiz-Duenas F.J."/>
            <person name="Ferreira P."/>
            <person name="Floudas D."/>
            <person name="Hibbett D.S."/>
            <person name="Canessa P."/>
            <person name="Larrondo L.F."/>
            <person name="James T.Y."/>
            <person name="Seelenfreund D."/>
            <person name="Lobos S."/>
            <person name="Polanco R."/>
            <person name="Tello M."/>
            <person name="Honda Y."/>
            <person name="Watanabe T."/>
            <person name="Watanabe T."/>
            <person name="Ryu J.S."/>
            <person name="Kubicek C.P."/>
            <person name="Schmoll M."/>
            <person name="Gaskell J."/>
            <person name="Hammel K.E."/>
            <person name="St John F.J."/>
            <person name="Vanden Wymelenberg A."/>
            <person name="Sabat G."/>
            <person name="Splinter BonDurant S."/>
            <person name="Syed K."/>
            <person name="Yadav J.S."/>
            <person name="Doddapaneni H."/>
            <person name="Subramanian V."/>
            <person name="Lavin J.L."/>
            <person name="Oguiza J.A."/>
            <person name="Perez G."/>
            <person name="Pisabarro A.G."/>
            <person name="Ramirez L."/>
            <person name="Santoyo F."/>
            <person name="Master E."/>
            <person name="Coutinho P.M."/>
            <person name="Henrissat B."/>
            <person name="Lombard V."/>
            <person name="Magnuson J.K."/>
            <person name="Kuees U."/>
            <person name="Hori C."/>
            <person name="Igarashi K."/>
            <person name="Samejima M."/>
            <person name="Held B.W."/>
            <person name="Barry K.W."/>
            <person name="LaButti K.M."/>
            <person name="Lapidus A."/>
            <person name="Lindquist E.A."/>
            <person name="Lucas S.M."/>
            <person name="Riley R."/>
            <person name="Salamov A.A."/>
            <person name="Hoffmeister D."/>
            <person name="Schwenk D."/>
            <person name="Hadar Y."/>
            <person name="Yarden O."/>
            <person name="de Vries R.P."/>
            <person name="Wiebenga A."/>
            <person name="Stenlid J."/>
            <person name="Eastwood D."/>
            <person name="Grigoriev I.V."/>
            <person name="Berka R.M."/>
            <person name="Blanchette R.A."/>
            <person name="Kersten P."/>
            <person name="Martinez A.T."/>
            <person name="Vicuna R."/>
            <person name="Cullen D."/>
        </authorList>
    </citation>
    <scope>NUCLEOTIDE SEQUENCE [LARGE SCALE GENOMIC DNA]</scope>
    <source>
        <strain evidence="2 3">B</strain>
    </source>
</reference>
<proteinExistence type="predicted"/>
<dbReference type="PANTHER" id="PTHR34154">
    <property type="entry name" value="ALKALI-SENSITIVE LINKAGE PROTEIN 1"/>
    <property type="match status" value="1"/>
</dbReference>
<gene>
    <name evidence="2" type="ORF">CERSUDRAFT_131750</name>
</gene>
<keyword evidence="3" id="KW-1185">Reference proteome</keyword>
<dbReference type="GO" id="GO:0009277">
    <property type="term" value="C:fungal-type cell wall"/>
    <property type="evidence" value="ECO:0007669"/>
    <property type="project" value="TreeGrafter"/>
</dbReference>
<dbReference type="AlphaFoldDB" id="M2R9Q9"/>
<dbReference type="SUPFAM" id="SSF51445">
    <property type="entry name" value="(Trans)glycosidases"/>
    <property type="match status" value="1"/>
</dbReference>
<dbReference type="InterPro" id="IPR024655">
    <property type="entry name" value="Asl1_glyco_hydro_catalytic"/>
</dbReference>
<protein>
    <recommendedName>
        <fullName evidence="1">Asl1-like glycosyl hydrolase catalytic domain-containing protein</fullName>
    </recommendedName>
</protein>
<dbReference type="Pfam" id="PF11790">
    <property type="entry name" value="Glyco_hydro_cc"/>
    <property type="match status" value="1"/>
</dbReference>
<evidence type="ECO:0000313" key="3">
    <source>
        <dbReference type="Proteomes" id="UP000016930"/>
    </source>
</evidence>
<dbReference type="InterPro" id="IPR053183">
    <property type="entry name" value="ASL1"/>
</dbReference>
<dbReference type="PANTHER" id="PTHR34154:SF3">
    <property type="entry name" value="ALKALI-SENSITIVE LINKAGE PROTEIN 1"/>
    <property type="match status" value="1"/>
</dbReference>
<dbReference type="Gene3D" id="3.20.20.80">
    <property type="entry name" value="Glycosidases"/>
    <property type="match status" value="1"/>
</dbReference>